<gene>
    <name evidence="2" type="ORF">STIAU_4702</name>
</gene>
<name>Q08PT5_STIAD</name>
<feature type="region of interest" description="Disordered" evidence="1">
    <location>
        <begin position="277"/>
        <end position="319"/>
    </location>
</feature>
<accession>Q08PT5</accession>
<sequence length="656" mass="68688">MLSHGDGAGLLVVVADLVLARHEGHAHPGQERQARVEEELARALEDVERGGDGHRDVGQRGVDQPQALHHALHLAGRLGIGELQARGGHEDLRQGEHDVREDLPGDVQLRAAFDEHLVVARDDVGERADDEPQRHAPQRGELPAGLLEGRVDDAGEHGDEDHHQRGVDELHLAGLEGERADLLIHPARLHHPGGGLLIEEHPEEGDGGHQEQVDAEDGPHALDGLLGVGLPGAGQPVAPGGALAAVAQGGEEDLQERVGVVPGGRDDDVVAAAEPVDDGGHEHQHAGDAEGHRRAQALERQRDEERGEERAEVDGPVEDGEDLLHQVLVLLGELVADHGGHARLDAARAQGDEEQARVEAGGAVLEKGQARVAHAVQQAQPEDDAVLAQEPVRQVPAEQREEVDPGHEQVEVRLGHRLPCRRVRVGVHQQVVDEEHREDVPHPVEAEPLTGLIADDVGDLRRKAAALRGEGLGHARHLGGGRVGRPGKWPFVPTPRGMPRQSVIARSARAGRGHLGGGRGQGPVAVGARVAGLGQGGGLGPVLPMPGLRAHRAPESEAAGIGGQPAVGGGGDVPHRHVHRRAPLVVGAARTGGPGPQPLAVEAVQVALLGPGAVAADDPQPDALLVGLGVHFLEGQRRVGAQTLATGDPQELARGT</sequence>
<feature type="region of interest" description="Disordered" evidence="1">
    <location>
        <begin position="477"/>
        <end position="498"/>
    </location>
</feature>
<evidence type="ECO:0000313" key="3">
    <source>
        <dbReference type="Proteomes" id="UP000032702"/>
    </source>
</evidence>
<reference evidence="2 3" key="1">
    <citation type="submission" date="2006-04" db="EMBL/GenBank/DDBJ databases">
        <authorList>
            <person name="Nierman W.C."/>
        </authorList>
    </citation>
    <scope>NUCLEOTIDE SEQUENCE [LARGE SCALE GENOMIC DNA]</scope>
    <source>
        <strain evidence="2 3">DW4/3-1</strain>
    </source>
</reference>
<comment type="caution">
    <text evidence="2">The sequence shown here is derived from an EMBL/GenBank/DDBJ whole genome shotgun (WGS) entry which is preliminary data.</text>
</comment>
<dbReference type="AlphaFoldDB" id="Q08PT5"/>
<dbReference type="Proteomes" id="UP000032702">
    <property type="component" value="Unassembled WGS sequence"/>
</dbReference>
<feature type="region of interest" description="Disordered" evidence="1">
    <location>
        <begin position="125"/>
        <end position="145"/>
    </location>
</feature>
<feature type="compositionally biased region" description="Basic and acidic residues" evidence="1">
    <location>
        <begin position="125"/>
        <end position="134"/>
    </location>
</feature>
<proteinExistence type="predicted"/>
<dbReference type="EMBL" id="AAMD01000232">
    <property type="protein sequence ID" value="EAU62494.1"/>
    <property type="molecule type" value="Genomic_DNA"/>
</dbReference>
<feature type="compositionally biased region" description="Basic and acidic residues" evidence="1">
    <location>
        <begin position="278"/>
        <end position="313"/>
    </location>
</feature>
<protein>
    <submittedName>
        <fullName evidence="2">Uncharacterized protein</fullName>
    </submittedName>
</protein>
<organism evidence="2 3">
    <name type="scientific">Stigmatella aurantiaca (strain DW4/3-1)</name>
    <dbReference type="NCBI Taxonomy" id="378806"/>
    <lineage>
        <taxon>Bacteria</taxon>
        <taxon>Pseudomonadati</taxon>
        <taxon>Myxococcota</taxon>
        <taxon>Myxococcia</taxon>
        <taxon>Myxococcales</taxon>
        <taxon>Cystobacterineae</taxon>
        <taxon>Archangiaceae</taxon>
        <taxon>Stigmatella</taxon>
    </lineage>
</organism>
<evidence type="ECO:0000313" key="2">
    <source>
        <dbReference type="EMBL" id="EAU62494.1"/>
    </source>
</evidence>
<evidence type="ECO:0000256" key="1">
    <source>
        <dbReference type="SAM" id="MobiDB-lite"/>
    </source>
</evidence>